<proteinExistence type="predicted"/>
<reference evidence="1 2" key="1">
    <citation type="submission" date="2016-03" db="EMBL/GenBank/DDBJ databases">
        <title>Comparative genomics of the ectomycorrhizal sister species Rhizopogon vinicolor and Rhizopogon vesiculosus (Basidiomycota: Boletales) reveals a divergence of the mating type B locus.</title>
        <authorList>
            <person name="Mujic A.B."/>
            <person name="Kuo A."/>
            <person name="Tritt A."/>
            <person name="Lipzen A."/>
            <person name="Chen C."/>
            <person name="Johnson J."/>
            <person name="Sharma A."/>
            <person name="Barry K."/>
            <person name="Grigoriev I.V."/>
            <person name="Spatafora J.W."/>
        </authorList>
    </citation>
    <scope>NUCLEOTIDE SEQUENCE [LARGE SCALE GENOMIC DNA]</scope>
    <source>
        <strain evidence="1 2">AM-OR11-056</strain>
    </source>
</reference>
<sequence>MRRRRKRRSQKKPRGVCKTSSSLLMISHGLDCLTMLKRS</sequence>
<evidence type="ECO:0000313" key="1">
    <source>
        <dbReference type="EMBL" id="OJA11662.1"/>
    </source>
</evidence>
<protein>
    <submittedName>
        <fullName evidence="1">Uncharacterized protein</fullName>
    </submittedName>
</protein>
<accession>A0A1J8PR72</accession>
<organism evidence="1 2">
    <name type="scientific">Rhizopogon vesiculosus</name>
    <dbReference type="NCBI Taxonomy" id="180088"/>
    <lineage>
        <taxon>Eukaryota</taxon>
        <taxon>Fungi</taxon>
        <taxon>Dikarya</taxon>
        <taxon>Basidiomycota</taxon>
        <taxon>Agaricomycotina</taxon>
        <taxon>Agaricomycetes</taxon>
        <taxon>Agaricomycetidae</taxon>
        <taxon>Boletales</taxon>
        <taxon>Suillineae</taxon>
        <taxon>Rhizopogonaceae</taxon>
        <taxon>Rhizopogon</taxon>
    </lineage>
</organism>
<dbReference type="Proteomes" id="UP000183567">
    <property type="component" value="Unassembled WGS sequence"/>
</dbReference>
<keyword evidence="2" id="KW-1185">Reference proteome</keyword>
<dbReference type="EMBL" id="LVVM01004977">
    <property type="protein sequence ID" value="OJA11662.1"/>
    <property type="molecule type" value="Genomic_DNA"/>
</dbReference>
<feature type="non-terminal residue" evidence="1">
    <location>
        <position position="39"/>
    </location>
</feature>
<dbReference type="AlphaFoldDB" id="A0A1J8PR72"/>
<gene>
    <name evidence="1" type="ORF">AZE42_10558</name>
</gene>
<comment type="caution">
    <text evidence="1">The sequence shown here is derived from an EMBL/GenBank/DDBJ whole genome shotgun (WGS) entry which is preliminary data.</text>
</comment>
<name>A0A1J8PR72_9AGAM</name>
<evidence type="ECO:0000313" key="2">
    <source>
        <dbReference type="Proteomes" id="UP000183567"/>
    </source>
</evidence>